<dbReference type="HAMAP" id="MF_00386">
    <property type="entry name" value="UPF0161_YidD"/>
    <property type="match status" value="1"/>
</dbReference>
<organism evidence="2">
    <name type="scientific">marine metagenome</name>
    <dbReference type="NCBI Taxonomy" id="408172"/>
    <lineage>
        <taxon>unclassified sequences</taxon>
        <taxon>metagenomes</taxon>
        <taxon>ecological metagenomes</taxon>
    </lineage>
</organism>
<evidence type="ECO:0000313" key="2">
    <source>
        <dbReference type="EMBL" id="SUZ76483.1"/>
    </source>
</evidence>
<feature type="region of interest" description="Disordered" evidence="1">
    <location>
        <begin position="96"/>
        <end position="119"/>
    </location>
</feature>
<reference evidence="2" key="1">
    <citation type="submission" date="2018-05" db="EMBL/GenBank/DDBJ databases">
        <authorList>
            <person name="Lanie J.A."/>
            <person name="Ng W.-L."/>
            <person name="Kazmierczak K.M."/>
            <person name="Andrzejewski T.M."/>
            <person name="Davidsen T.M."/>
            <person name="Wayne K.J."/>
            <person name="Tettelin H."/>
            <person name="Glass J.I."/>
            <person name="Rusch D."/>
            <person name="Podicherti R."/>
            <person name="Tsui H.-C.T."/>
            <person name="Winkler M.E."/>
        </authorList>
    </citation>
    <scope>NUCLEOTIDE SEQUENCE</scope>
</reference>
<dbReference type="EMBL" id="UINC01001280">
    <property type="protein sequence ID" value="SUZ76483.1"/>
    <property type="molecule type" value="Genomic_DNA"/>
</dbReference>
<evidence type="ECO:0000256" key="1">
    <source>
        <dbReference type="SAM" id="MobiDB-lite"/>
    </source>
</evidence>
<dbReference type="Pfam" id="PF01809">
    <property type="entry name" value="YidD"/>
    <property type="match status" value="1"/>
</dbReference>
<protein>
    <recommendedName>
        <fullName evidence="3">Membrane protein insertion efficiency factor YidD</fullName>
    </recommendedName>
</protein>
<dbReference type="PANTHER" id="PTHR33383">
    <property type="entry name" value="MEMBRANE PROTEIN INSERTION EFFICIENCY FACTOR-RELATED"/>
    <property type="match status" value="1"/>
</dbReference>
<sequence>VSEPANAIQSRVAPSFENCCKKSPNNQNSNIFLRFILSLIKVYRSCVSPFLPASCRFYPTCSAYALESYQTLGLMRGTYLSLWRILKCNPLHPGGVDPVPGESGPEPADNAVISERNLH</sequence>
<dbReference type="NCBIfam" id="TIGR00278">
    <property type="entry name" value="membrane protein insertion efficiency factor YidD"/>
    <property type="match status" value="1"/>
</dbReference>
<proteinExistence type="inferred from homology"/>
<gene>
    <name evidence="2" type="ORF">METZ01_LOCUS29337</name>
</gene>
<feature type="non-terminal residue" evidence="2">
    <location>
        <position position="1"/>
    </location>
</feature>
<dbReference type="PANTHER" id="PTHR33383:SF1">
    <property type="entry name" value="MEMBRANE PROTEIN INSERTION EFFICIENCY FACTOR-RELATED"/>
    <property type="match status" value="1"/>
</dbReference>
<dbReference type="InterPro" id="IPR002696">
    <property type="entry name" value="Membr_insert_effic_factor_YidD"/>
</dbReference>
<dbReference type="SMART" id="SM01234">
    <property type="entry name" value="Haemolytic"/>
    <property type="match status" value="1"/>
</dbReference>
<name>A0A381QFP9_9ZZZZ</name>
<evidence type="ECO:0008006" key="3">
    <source>
        <dbReference type="Google" id="ProtNLM"/>
    </source>
</evidence>
<accession>A0A381QFP9</accession>
<dbReference type="AlphaFoldDB" id="A0A381QFP9"/>